<protein>
    <recommendedName>
        <fullName evidence="3">MarR family transcriptional regulator</fullName>
    </recommendedName>
</protein>
<keyword evidence="2" id="KW-1185">Reference proteome</keyword>
<dbReference type="Proteomes" id="UP001139486">
    <property type="component" value="Unassembled WGS sequence"/>
</dbReference>
<reference evidence="1" key="1">
    <citation type="submission" date="2022-05" db="EMBL/GenBank/DDBJ databases">
        <title>Sphingomonas sp. strain RP10 Genome sequencing and assembly.</title>
        <authorList>
            <person name="Kim I."/>
        </authorList>
    </citation>
    <scope>NUCLEOTIDE SEQUENCE</scope>
    <source>
        <strain evidence="1">RP10</strain>
    </source>
</reference>
<dbReference type="RefSeq" id="WP_254287567.1">
    <property type="nucleotide sequence ID" value="NZ_JAMLDY010000002.1"/>
</dbReference>
<dbReference type="EMBL" id="JAMLDY010000002">
    <property type="protein sequence ID" value="MCP3733554.1"/>
    <property type="molecule type" value="Genomic_DNA"/>
</dbReference>
<evidence type="ECO:0008006" key="3">
    <source>
        <dbReference type="Google" id="ProtNLM"/>
    </source>
</evidence>
<evidence type="ECO:0000313" key="2">
    <source>
        <dbReference type="Proteomes" id="UP001139486"/>
    </source>
</evidence>
<sequence>MLKRSGDQLGQAARAILANRQLRQTILPAELFGEWPWGALLTLFVADAEGRRLTGHMIAEQLACPKPVMARWIQHLSTTGLVVGDGTGDLNDLLTLSPRAISALETYLAATVETAEMVLRQQTL</sequence>
<name>A0A9X2KND8_9SPHN</name>
<proteinExistence type="predicted"/>
<organism evidence="1 2">
    <name type="scientific">Sphingomonas liriopis</name>
    <dbReference type="NCBI Taxonomy" id="2949094"/>
    <lineage>
        <taxon>Bacteria</taxon>
        <taxon>Pseudomonadati</taxon>
        <taxon>Pseudomonadota</taxon>
        <taxon>Alphaproteobacteria</taxon>
        <taxon>Sphingomonadales</taxon>
        <taxon>Sphingomonadaceae</taxon>
        <taxon>Sphingomonas</taxon>
    </lineage>
</organism>
<accession>A0A9X2KND8</accession>
<evidence type="ECO:0000313" key="1">
    <source>
        <dbReference type="EMBL" id="MCP3733554.1"/>
    </source>
</evidence>
<gene>
    <name evidence="1" type="ORF">M9979_01475</name>
</gene>
<comment type="caution">
    <text evidence="1">The sequence shown here is derived from an EMBL/GenBank/DDBJ whole genome shotgun (WGS) entry which is preliminary data.</text>
</comment>
<dbReference type="AlphaFoldDB" id="A0A9X2KND8"/>